<organism evidence="1">
    <name type="scientific">Streptomyces haneummycinicus</name>
    <dbReference type="NCBI Taxonomy" id="3074435"/>
    <lineage>
        <taxon>Bacteria</taxon>
        <taxon>Bacillati</taxon>
        <taxon>Actinomycetota</taxon>
        <taxon>Actinomycetes</taxon>
        <taxon>Kitasatosporales</taxon>
        <taxon>Streptomycetaceae</taxon>
        <taxon>Streptomyces</taxon>
    </lineage>
</organism>
<reference evidence="1" key="2">
    <citation type="submission" date="2024-07" db="EMBL/GenBank/DDBJ databases">
        <title>Streptomyces haneummycinica sp. nov., a new antibiotic-producing actinobacterium isolated from marine sediment.</title>
        <authorList>
            <person name="Uemura M."/>
            <person name="Hamada M."/>
            <person name="Hirano S."/>
            <person name="Kobayashi K."/>
            <person name="Ohshiro T."/>
            <person name="Kobayashi T."/>
            <person name="Terahara T."/>
        </authorList>
    </citation>
    <scope>NUCLEOTIDE SEQUENCE</scope>
    <source>
        <strain evidence="1">KM77-8</strain>
    </source>
</reference>
<evidence type="ECO:0000313" key="1">
    <source>
        <dbReference type="EMBL" id="BFO20202.1"/>
    </source>
</evidence>
<sequence>MGAARDGVGGEVVLGSAQYGDAAAVQFEVRQPAAGHRAATGAVRRETEVAHGQPYVPAALGVRGDLDADGGRALLGDLTVGTALLVPFVQEFPRR</sequence>
<gene>
    <name evidence="1" type="ORF">SHKM778_65900</name>
</gene>
<accession>A0AAT9HS51</accession>
<name>A0AAT9HS51_9ACTN</name>
<protein>
    <submittedName>
        <fullName evidence="1">Uncharacterized protein</fullName>
    </submittedName>
</protein>
<dbReference type="EMBL" id="AP035768">
    <property type="protein sequence ID" value="BFO20202.1"/>
    <property type="molecule type" value="Genomic_DNA"/>
</dbReference>
<dbReference type="AlphaFoldDB" id="A0AAT9HS51"/>
<proteinExistence type="predicted"/>
<reference evidence="1" key="1">
    <citation type="submission" date="2024-06" db="EMBL/GenBank/DDBJ databases">
        <authorList>
            <consortium name="consrtm"/>
            <person name="Uemura M."/>
            <person name="Terahara T."/>
        </authorList>
    </citation>
    <scope>NUCLEOTIDE SEQUENCE</scope>
    <source>
        <strain evidence="1">KM77-8</strain>
    </source>
</reference>